<comment type="caution">
    <text evidence="1">The sequence shown here is derived from an EMBL/GenBank/DDBJ whole genome shotgun (WGS) entry which is preliminary data.</text>
</comment>
<reference evidence="1 2" key="1">
    <citation type="submission" date="2023-02" db="EMBL/GenBank/DDBJ databases">
        <title>Dictyobacter halimunensis sp. nov., a new member of the class Ktedonobacteria from forest soil in a geothermal area.</title>
        <authorList>
            <person name="Rachmania M.K."/>
            <person name="Ningsih F."/>
            <person name="Sakai Y."/>
            <person name="Yabe S."/>
            <person name="Yokota A."/>
            <person name="Sjamsuridzal W."/>
        </authorList>
    </citation>
    <scope>NUCLEOTIDE SEQUENCE [LARGE SCALE GENOMIC DNA]</scope>
    <source>
        <strain evidence="1 2">S3.2.2.5</strain>
    </source>
</reference>
<dbReference type="InterPro" id="IPR052025">
    <property type="entry name" value="Xyloglucanase_GH74"/>
</dbReference>
<dbReference type="SUPFAM" id="SSF110296">
    <property type="entry name" value="Oligoxyloglucan reducing end-specific cellobiohydrolase"/>
    <property type="match status" value="1"/>
</dbReference>
<sequence length="363" mass="40334">MLHMYLAMEQELLVVREQQGKWQAEARLTGMQTTSVASDPFQPERLYCGTFGRGLWRSLDAGDSWHPIGDPGKAMDSYRDNGIPHAQITSVAVSSTEKAGEYGVVYVGTEPASLYRSEDGGESWQDLKTLRDLPSASSWSFPPRPYTNHVRWITPDPLVAGRLFVAIEAGALIRSVDGGQTWMDRQPGGPLDTHTLRMHPRVPDRLYSAAGDGFGRMHGRDTHGYNESLDAGATWRYPDAGLQHHYLWSIAVDAADPDTILISASPGPGEAHRAHSLEEALSFVYRKQGGTPWQKVTEGLPEPQDTVIPVLANHPHQTGQFYMLTNKGLFSSSDTGLNWRPIDIPWSPTYQRQHQQALLITEH</sequence>
<evidence type="ECO:0000313" key="1">
    <source>
        <dbReference type="EMBL" id="GLV54582.1"/>
    </source>
</evidence>
<evidence type="ECO:0000313" key="2">
    <source>
        <dbReference type="Proteomes" id="UP001344906"/>
    </source>
</evidence>
<dbReference type="RefSeq" id="WP_338248237.1">
    <property type="nucleotide sequence ID" value="NZ_BSRI01000001.1"/>
</dbReference>
<keyword evidence="1" id="KW-0378">Hydrolase</keyword>
<dbReference type="GO" id="GO:0016787">
    <property type="term" value="F:hydrolase activity"/>
    <property type="evidence" value="ECO:0007669"/>
    <property type="project" value="UniProtKB-KW"/>
</dbReference>
<accession>A0ABQ6FLL4</accession>
<organism evidence="1 2">
    <name type="scientific">Dictyobacter halimunensis</name>
    <dbReference type="NCBI Taxonomy" id="3026934"/>
    <lineage>
        <taxon>Bacteria</taxon>
        <taxon>Bacillati</taxon>
        <taxon>Chloroflexota</taxon>
        <taxon>Ktedonobacteria</taxon>
        <taxon>Ktedonobacterales</taxon>
        <taxon>Dictyobacteraceae</taxon>
        <taxon>Dictyobacter</taxon>
    </lineage>
</organism>
<dbReference type="CDD" id="cd15482">
    <property type="entry name" value="Sialidase_non-viral"/>
    <property type="match status" value="1"/>
</dbReference>
<dbReference type="EMBL" id="BSRI01000001">
    <property type="protein sequence ID" value="GLV54582.1"/>
    <property type="molecule type" value="Genomic_DNA"/>
</dbReference>
<keyword evidence="2" id="KW-1185">Reference proteome</keyword>
<gene>
    <name evidence="1" type="ORF">KDH_14290</name>
</gene>
<dbReference type="PANTHER" id="PTHR43739:SF5">
    <property type="entry name" value="EXO-ALPHA-SIALIDASE"/>
    <property type="match status" value="1"/>
</dbReference>
<dbReference type="PANTHER" id="PTHR43739">
    <property type="entry name" value="XYLOGLUCANASE (EUROFUNG)"/>
    <property type="match status" value="1"/>
</dbReference>
<protein>
    <submittedName>
        <fullName evidence="1">Glycosyl hydrolase</fullName>
    </submittedName>
</protein>
<dbReference type="Proteomes" id="UP001344906">
    <property type="component" value="Unassembled WGS sequence"/>
</dbReference>
<name>A0ABQ6FLL4_9CHLR</name>
<dbReference type="Gene3D" id="2.130.10.10">
    <property type="entry name" value="YVTN repeat-like/Quinoprotein amine dehydrogenase"/>
    <property type="match status" value="1"/>
</dbReference>
<proteinExistence type="predicted"/>
<dbReference type="InterPro" id="IPR015943">
    <property type="entry name" value="WD40/YVTN_repeat-like_dom_sf"/>
</dbReference>